<dbReference type="InterPro" id="IPR000477">
    <property type="entry name" value="RT_dom"/>
</dbReference>
<reference evidence="4" key="1">
    <citation type="submission" date="2025-08" db="UniProtKB">
        <authorList>
            <consortium name="RefSeq"/>
        </authorList>
    </citation>
    <scope>IDENTIFICATION</scope>
</reference>
<proteinExistence type="predicted"/>
<evidence type="ECO:0000259" key="2">
    <source>
        <dbReference type="PROSITE" id="PS50878"/>
    </source>
</evidence>
<dbReference type="InterPro" id="IPR043502">
    <property type="entry name" value="DNA/RNA_pol_sf"/>
</dbReference>
<dbReference type="CDD" id="cd01650">
    <property type="entry name" value="RT_nLTR_like"/>
    <property type="match status" value="1"/>
</dbReference>
<dbReference type="RefSeq" id="XP_008479311.1">
    <property type="nucleotide sequence ID" value="XM_008481089.2"/>
</dbReference>
<dbReference type="KEGG" id="dci:103516131"/>
<feature type="coiled-coil region" evidence="1">
    <location>
        <begin position="78"/>
        <end position="170"/>
    </location>
</feature>
<dbReference type="STRING" id="121845.A0A1S3DCR6"/>
<protein>
    <submittedName>
        <fullName evidence="4">Uncharacterized protein LOC103516131</fullName>
    </submittedName>
</protein>
<keyword evidence="3" id="KW-1185">Reference proteome</keyword>
<dbReference type="PROSITE" id="PS50878">
    <property type="entry name" value="RT_POL"/>
    <property type="match status" value="1"/>
</dbReference>
<dbReference type="GeneID" id="103516131"/>
<dbReference type="PANTHER" id="PTHR19446">
    <property type="entry name" value="REVERSE TRANSCRIPTASES"/>
    <property type="match status" value="1"/>
</dbReference>
<organism evidence="3 4">
    <name type="scientific">Diaphorina citri</name>
    <name type="common">Asian citrus psyllid</name>
    <dbReference type="NCBI Taxonomy" id="121845"/>
    <lineage>
        <taxon>Eukaryota</taxon>
        <taxon>Metazoa</taxon>
        <taxon>Ecdysozoa</taxon>
        <taxon>Arthropoda</taxon>
        <taxon>Hexapoda</taxon>
        <taxon>Insecta</taxon>
        <taxon>Pterygota</taxon>
        <taxon>Neoptera</taxon>
        <taxon>Paraneoptera</taxon>
        <taxon>Hemiptera</taxon>
        <taxon>Sternorrhyncha</taxon>
        <taxon>Psylloidea</taxon>
        <taxon>Psyllidae</taxon>
        <taxon>Diaphorininae</taxon>
        <taxon>Diaphorina</taxon>
    </lineage>
</organism>
<evidence type="ECO:0000256" key="1">
    <source>
        <dbReference type="SAM" id="Coils"/>
    </source>
</evidence>
<dbReference type="GO" id="GO:0071897">
    <property type="term" value="P:DNA biosynthetic process"/>
    <property type="evidence" value="ECO:0007669"/>
    <property type="project" value="UniProtKB-ARBA"/>
</dbReference>
<gene>
    <name evidence="4" type="primary">LOC103516131</name>
</gene>
<dbReference type="PaxDb" id="121845-A0A1S3DCR6"/>
<sequence length="901" mass="102436">MVEEIEDEVVELSKWTVHAPRLVFTGNEEKDPVINFAGKRTKGETKKMAGKRAAELSPKQMMLHNTHEVSTHRTIILIEELEKVAEELMNLTKAHTQTKKEIKDAARKINLITGKLVNTKEEIKEMSKETDRSKISKKLVALCKQCKKKVTEEEDKIKLIEEEIAALQRVEDEKEYADTVRKIARGIWEEKIFLKTKIRKGLKEGPNQNMAVIVNKGAEKSNLIFMLRSKFPEMDDLLNEEDVLQYSESSTTTNKGRMSKRKLYLIKSKNEEETIKALKTICEKEKEGDLDIASTEGVKWSSLRQQIEAVFRHSQLAEVSLVVPQNYEQRVGNISNRKVDTQKAGTINITMKETGESKEKLDELMRKMMREVNIEQIGVQVQTIRKDNNGEYEIKAKEERKGGLEDFTKKVTNSLNREALVKSTSHNYGRRTKTLVVRNIDITTTTAEVTKAVEEQSQIQNAEVKVISLKPNFKKDSLVGMVEMPEEVACAISQRRTMKVGWVSCPVSLLITPPQYHPIVRWTHNEAHNDEVPSFDMDELLEAMININTNKAPGPDKIPPLVVRETILTIPQTILDLMNTLLKRLIVPKEWKEARVALIPKTAKKPNEPVAYRPICLLNSFGKLYEKMILKRLLTEIDEKQLIDINQYGFLPGKSTTQAINEVVKISMNEIKKKRWKRNLCILIALDIRNAFNSAPWIHIISSLEGLSPYLIEIFKSYLEERDIVGEEFEKHMTAGVPQGSVVGATLWNLLYDGVLRLDLPEGVRLVAYADDLAILVTARKEDLLEDKANLTLSRISEWMDGKMLELAPEKTEAIVLSGRKNCRPLNITLLGQRVEFRRTLKYLGVLLDGSLTFLPHLKYVADKADKKTANLSRIMPRTGGVGEKKRSVLGGTAKSARKGM</sequence>
<dbReference type="AlphaFoldDB" id="A0A1S3DCR6"/>
<dbReference type="Proteomes" id="UP000079169">
    <property type="component" value="Unplaced"/>
</dbReference>
<dbReference type="Pfam" id="PF00078">
    <property type="entry name" value="RVT_1"/>
    <property type="match status" value="1"/>
</dbReference>
<evidence type="ECO:0000313" key="4">
    <source>
        <dbReference type="RefSeq" id="XP_008479311.1"/>
    </source>
</evidence>
<name>A0A1S3DCR6_DIACI</name>
<feature type="domain" description="Reverse transcriptase" evidence="2">
    <location>
        <begin position="580"/>
        <end position="848"/>
    </location>
</feature>
<dbReference type="SUPFAM" id="SSF56672">
    <property type="entry name" value="DNA/RNA polymerases"/>
    <property type="match status" value="1"/>
</dbReference>
<keyword evidence="1" id="KW-0175">Coiled coil</keyword>
<accession>A0A1S3DCR6</accession>
<evidence type="ECO:0000313" key="3">
    <source>
        <dbReference type="Proteomes" id="UP000079169"/>
    </source>
</evidence>